<evidence type="ECO:0000313" key="2">
    <source>
        <dbReference type="EMBL" id="RZI45530.1"/>
    </source>
</evidence>
<reference evidence="2 3" key="1">
    <citation type="submission" date="2018-10" db="EMBL/GenBank/DDBJ databases">
        <title>An updated phylogeny of the Alphaproteobacteria reveals that the parasitic Rickettsiales and Holosporales have independent origins.</title>
        <authorList>
            <person name="Munoz-Gomez S.A."/>
            <person name="Hess S."/>
            <person name="Burger G."/>
            <person name="Lang B.F."/>
            <person name="Susko E."/>
            <person name="Slamovits C.H."/>
            <person name="Roger A.J."/>
        </authorList>
    </citation>
    <scope>NUCLEOTIDE SEQUENCE [LARGE SCALE GENOMIC DNA]</scope>
    <source>
        <strain evidence="2">HOLO01</strain>
    </source>
</reference>
<sequence length="468" mass="53922">MLLKSFFNYLPMAALALGTYSVSFAGTYQDETAKSERNKTLVLINLKNAQKNRDIRNDCLNARHPDEPILTYEQHIEEAKRFCARSLQREAAKTPAQKEAEQRKWREAEEKRTSMIQEIESEIHTKIEDYSKKHPAYQAALTAIDNAQGHECYWADVAAAIGTYFRNLGRTDDADYFYDLSKLGTGRYTQNHGPSSQGRMNIKLCNQELAMIRQTGGRPTTYLLQKLEKVISAFCYAEFCNDEVAEFALFDLQKYQNMLVRWHLSNPYVSTNPTLKKIAYGYGFIEGLLNQVDDLTGLISCTHYNGSMDDGDLAKKLIDLGFWGIKQSNQQHNWVHKGGMMIRVKRLENNKPQLTIGITVHSPLEWGEDGIPTNLARYSDGSLIAFDEHNEVFKLAYDHGAISVVPSRIKIYDPHARRKVEVRNRWYKFGFCGEMMDEAHFELDGYWDDATNYFDPHYPEHNLLSFRR</sequence>
<dbReference type="Proteomes" id="UP000293550">
    <property type="component" value="Unassembled WGS sequence"/>
</dbReference>
<feature type="signal peptide" evidence="1">
    <location>
        <begin position="1"/>
        <end position="25"/>
    </location>
</feature>
<comment type="caution">
    <text evidence="2">The sequence shown here is derived from an EMBL/GenBank/DDBJ whole genome shotgun (WGS) entry which is preliminary data.</text>
</comment>
<organism evidence="2 3">
    <name type="scientific">Candidatus Finniella inopinata</name>
    <dbReference type="NCBI Taxonomy" id="1696036"/>
    <lineage>
        <taxon>Bacteria</taxon>
        <taxon>Pseudomonadati</taxon>
        <taxon>Pseudomonadota</taxon>
        <taxon>Alphaproteobacteria</taxon>
        <taxon>Holosporales</taxon>
        <taxon>Candidatus Paracaedibacteraceae</taxon>
        <taxon>Candidatus Finniella</taxon>
    </lineage>
</organism>
<dbReference type="RefSeq" id="WP_130154391.1">
    <property type="nucleotide sequence ID" value="NZ_SCFB01000010.1"/>
</dbReference>
<evidence type="ECO:0008006" key="4">
    <source>
        <dbReference type="Google" id="ProtNLM"/>
    </source>
</evidence>
<keyword evidence="1" id="KW-0732">Signal</keyword>
<accession>A0A4Q7DGW8</accession>
<feature type="chain" id="PRO_5020854483" description="Peptidase M15C domain-containing protein" evidence="1">
    <location>
        <begin position="26"/>
        <end position="468"/>
    </location>
</feature>
<gene>
    <name evidence="2" type="ORF">EQU50_06870</name>
</gene>
<dbReference type="AlphaFoldDB" id="A0A4Q7DGW8"/>
<evidence type="ECO:0000313" key="3">
    <source>
        <dbReference type="Proteomes" id="UP000293550"/>
    </source>
</evidence>
<proteinExistence type="predicted"/>
<evidence type="ECO:0000256" key="1">
    <source>
        <dbReference type="SAM" id="SignalP"/>
    </source>
</evidence>
<name>A0A4Q7DGW8_9PROT</name>
<keyword evidence="3" id="KW-1185">Reference proteome</keyword>
<protein>
    <recommendedName>
        <fullName evidence="4">Peptidase M15C domain-containing protein</fullName>
    </recommendedName>
</protein>
<dbReference type="EMBL" id="SCFB01000010">
    <property type="protein sequence ID" value="RZI45530.1"/>
    <property type="molecule type" value="Genomic_DNA"/>
</dbReference>